<dbReference type="PANTHER" id="PTHR47331:SF6">
    <property type="entry name" value="DOUBLECORTIN DOMAIN-CONTAINING PROTEIN"/>
    <property type="match status" value="1"/>
</dbReference>
<dbReference type="AlphaFoldDB" id="A0AAD9QWI6"/>
<organism evidence="1 2">
    <name type="scientific">Acropora cervicornis</name>
    <name type="common">Staghorn coral</name>
    <dbReference type="NCBI Taxonomy" id="6130"/>
    <lineage>
        <taxon>Eukaryota</taxon>
        <taxon>Metazoa</taxon>
        <taxon>Cnidaria</taxon>
        <taxon>Anthozoa</taxon>
        <taxon>Hexacorallia</taxon>
        <taxon>Scleractinia</taxon>
        <taxon>Astrocoeniina</taxon>
        <taxon>Acroporidae</taxon>
        <taxon>Acropora</taxon>
    </lineage>
</organism>
<accession>A0AAD9QWI6</accession>
<evidence type="ECO:0000313" key="2">
    <source>
        <dbReference type="Proteomes" id="UP001249851"/>
    </source>
</evidence>
<sequence length="446" mass="49976">MTLRARFVRQPQRAILSSSLDASGACPPGQRPLTSRGMLPVLNSLYDPLGLAVPVIVTEKLLLRSMMANVSNIQPKSWDEPLAEEQRPTREAWCKALQALTLLMVPCCYTMASSTGVRRREVHTFCDTSNDAIGVVSYLRAVQDDGSIQVSFVFGKAKLAPSHATTIPRLELCAATLGIESTELIHQELDINPDTVAYYTDSRVLLGYIRNETRRFYVYVSNRVERIRKSSSPEQWYYVPSHQNPADLATQSYVASWTPTFRHHQDVSVNTNASLASETAEDDPEVRPVVQALATQIMPDKPLGTSRFARAIGRLLSFVQSRHQESLEKPSTTEDRKPMPSACLLNRAKFLIIQNVQREAYEQEISSLNNSDGLPKTSPLLKLNPIVDNDGLIRVGGQLRRASLSYEESPPLILPSSHHVSSLLIKHYHEKVQHQKRHFTLDLIRS</sequence>
<keyword evidence="2" id="KW-1185">Reference proteome</keyword>
<dbReference type="Proteomes" id="UP001249851">
    <property type="component" value="Unassembled WGS sequence"/>
</dbReference>
<feature type="non-terminal residue" evidence="1">
    <location>
        <position position="446"/>
    </location>
</feature>
<evidence type="ECO:0000313" key="1">
    <source>
        <dbReference type="EMBL" id="KAK2568828.1"/>
    </source>
</evidence>
<reference evidence="1" key="1">
    <citation type="journal article" date="2023" name="G3 (Bethesda)">
        <title>Whole genome assembly and annotation of the endangered Caribbean coral Acropora cervicornis.</title>
        <authorList>
            <person name="Selwyn J.D."/>
            <person name="Vollmer S.V."/>
        </authorList>
    </citation>
    <scope>NUCLEOTIDE SEQUENCE</scope>
    <source>
        <strain evidence="1">K2</strain>
    </source>
</reference>
<protein>
    <submittedName>
        <fullName evidence="1">Uncharacterized protein</fullName>
    </submittedName>
</protein>
<comment type="caution">
    <text evidence="1">The sequence shown here is derived from an EMBL/GenBank/DDBJ whole genome shotgun (WGS) entry which is preliminary data.</text>
</comment>
<dbReference type="InterPro" id="IPR008042">
    <property type="entry name" value="Retrotrans_Pao"/>
</dbReference>
<dbReference type="PANTHER" id="PTHR47331">
    <property type="entry name" value="PHD-TYPE DOMAIN-CONTAINING PROTEIN"/>
    <property type="match status" value="1"/>
</dbReference>
<dbReference type="Pfam" id="PF05380">
    <property type="entry name" value="Peptidase_A17"/>
    <property type="match status" value="1"/>
</dbReference>
<proteinExistence type="predicted"/>
<gene>
    <name evidence="1" type="ORF">P5673_006873</name>
</gene>
<name>A0AAD9QWI6_ACRCE</name>
<dbReference type="EMBL" id="JARQWQ010000011">
    <property type="protein sequence ID" value="KAK2568828.1"/>
    <property type="molecule type" value="Genomic_DNA"/>
</dbReference>
<reference evidence="1" key="2">
    <citation type="journal article" date="2023" name="Science">
        <title>Genomic signatures of disease resistance in endangered staghorn corals.</title>
        <authorList>
            <person name="Vollmer S.V."/>
            <person name="Selwyn J.D."/>
            <person name="Despard B.A."/>
            <person name="Roesel C.L."/>
        </authorList>
    </citation>
    <scope>NUCLEOTIDE SEQUENCE</scope>
    <source>
        <strain evidence="1">K2</strain>
    </source>
</reference>